<gene>
    <name evidence="1" type="ORF">G3M70_17855</name>
</gene>
<sequence length="70" mass="8065">MYDEQMEKLIVALMVVIENQGGEVAVDMKDFHRMFEVRHRKGIQVRERGDKEMVLVLGDMPVSPDDAMSN</sequence>
<evidence type="ECO:0000313" key="2">
    <source>
        <dbReference type="Proteomes" id="UP000594688"/>
    </source>
</evidence>
<dbReference type="KEGG" id="nli:G3M70_17855"/>
<proteinExistence type="predicted"/>
<dbReference type="Proteomes" id="UP000594688">
    <property type="component" value="Chromosome"/>
</dbReference>
<organism evidence="1 2">
    <name type="scientific">Candidatus Nitronauta litoralis</name>
    <dbReference type="NCBI Taxonomy" id="2705533"/>
    <lineage>
        <taxon>Bacteria</taxon>
        <taxon>Pseudomonadati</taxon>
        <taxon>Nitrospinota/Tectimicrobiota group</taxon>
        <taxon>Nitrospinota</taxon>
        <taxon>Nitrospinia</taxon>
        <taxon>Nitrospinales</taxon>
        <taxon>Nitrospinaceae</taxon>
        <taxon>Candidatus Nitronauta</taxon>
    </lineage>
</organism>
<accession>A0A7T0G203</accession>
<protein>
    <submittedName>
        <fullName evidence="1">Uncharacterized protein</fullName>
    </submittedName>
</protein>
<name>A0A7T0G203_9BACT</name>
<reference evidence="1 2" key="1">
    <citation type="submission" date="2020-02" db="EMBL/GenBank/DDBJ databases">
        <title>Genomic and physiological characterization of two novel Nitrospinaceae genera.</title>
        <authorList>
            <person name="Mueller A.J."/>
            <person name="Jung M.-Y."/>
            <person name="Strachan C.R."/>
            <person name="Herbold C.W."/>
            <person name="Kirkegaard R.H."/>
            <person name="Daims H."/>
        </authorList>
    </citation>
    <scope>NUCLEOTIDE SEQUENCE [LARGE SCALE GENOMIC DNA]</scope>
    <source>
        <strain evidence="1">EB</strain>
    </source>
</reference>
<evidence type="ECO:0000313" key="1">
    <source>
        <dbReference type="EMBL" id="QPJ63633.1"/>
    </source>
</evidence>
<dbReference type="AlphaFoldDB" id="A0A7T0G203"/>
<dbReference type="EMBL" id="CP048685">
    <property type="protein sequence ID" value="QPJ63633.1"/>
    <property type="molecule type" value="Genomic_DNA"/>
</dbReference>